<keyword evidence="3" id="KW-0963">Cytoplasm</keyword>
<dbReference type="OrthoDB" id="70570at2759"/>
<feature type="compositionally biased region" description="Basic and acidic residues" evidence="5">
    <location>
        <begin position="236"/>
        <end position="262"/>
    </location>
</feature>
<feature type="region of interest" description="Disordered" evidence="5">
    <location>
        <begin position="169"/>
        <end position="268"/>
    </location>
</feature>
<evidence type="ECO:0000313" key="7">
    <source>
        <dbReference type="Proteomes" id="UP000515160"/>
    </source>
</evidence>
<dbReference type="GO" id="GO:0005856">
    <property type="term" value="C:cytoskeleton"/>
    <property type="evidence" value="ECO:0007669"/>
    <property type="project" value="UniProtKB-SubCell"/>
</dbReference>
<accession>A0A9C6ST85</accession>
<evidence type="ECO:0000256" key="5">
    <source>
        <dbReference type="SAM" id="MobiDB-lite"/>
    </source>
</evidence>
<sequence length="268" mass="31351">MDAFINDSNLINFNMDCDDLQSAADDCATTATITSANDADKENTIRTHIPLDWNNCSSPVATSIKAEEAAQEEESVQPVRPKLKLNWSTDFKDQDRFNDGGNNLAPPRAYEYFGVYQGRKEMAIKQREDEERRARQFHSRPVPNFKALHRKLEDIRVIHRITVPITPETMKHSQAYKEKHKDQNGGQIDNIDSHPDVKEERKHRLETKPFKLHTNQRVRERQEFDAVVKINMAQKKNKEDEQRKQQELEQKKELRKLTEFKARPNPFK</sequence>
<keyword evidence="7" id="KW-1185">Reference proteome</keyword>
<dbReference type="RefSeq" id="XP_051861489.1">
    <property type="nucleotide sequence ID" value="XM_052005529.1"/>
</dbReference>
<name>A0A9C6ST85_DROAB</name>
<protein>
    <submittedName>
        <fullName evidence="8">Targeting protein for Xklp2 isoform X2</fullName>
    </submittedName>
</protein>
<proteinExistence type="inferred from homology"/>
<evidence type="ECO:0000256" key="2">
    <source>
        <dbReference type="ARBA" id="ARBA00005885"/>
    </source>
</evidence>
<dbReference type="InterPro" id="IPR027329">
    <property type="entry name" value="TPX2_C"/>
</dbReference>
<evidence type="ECO:0000256" key="1">
    <source>
        <dbReference type="ARBA" id="ARBA00004245"/>
    </source>
</evidence>
<keyword evidence="4" id="KW-0206">Cytoskeleton</keyword>
<feature type="compositionally biased region" description="Basic and acidic residues" evidence="5">
    <location>
        <begin position="217"/>
        <end position="226"/>
    </location>
</feature>
<evidence type="ECO:0000256" key="3">
    <source>
        <dbReference type="ARBA" id="ARBA00022490"/>
    </source>
</evidence>
<evidence type="ECO:0000259" key="6">
    <source>
        <dbReference type="Pfam" id="PF06886"/>
    </source>
</evidence>
<evidence type="ECO:0000313" key="8">
    <source>
        <dbReference type="RefSeq" id="XP_051861489.1"/>
    </source>
</evidence>
<reference evidence="8" key="1">
    <citation type="submission" date="2025-08" db="UniProtKB">
        <authorList>
            <consortium name="RefSeq"/>
        </authorList>
    </citation>
    <scope>IDENTIFICATION</scope>
    <source>
        <strain evidence="8">15112-1751.03</strain>
        <tissue evidence="8">Whole Adult</tissue>
    </source>
</reference>
<comment type="similarity">
    <text evidence="2">Belongs to the TPX2 family.</text>
</comment>
<dbReference type="GeneID" id="117570351"/>
<gene>
    <name evidence="8" type="primary">LOC117570351</name>
</gene>
<organism evidence="7 8">
    <name type="scientific">Drosophila albomicans</name>
    <name type="common">Fruit fly</name>
    <dbReference type="NCBI Taxonomy" id="7291"/>
    <lineage>
        <taxon>Eukaryota</taxon>
        <taxon>Metazoa</taxon>
        <taxon>Ecdysozoa</taxon>
        <taxon>Arthropoda</taxon>
        <taxon>Hexapoda</taxon>
        <taxon>Insecta</taxon>
        <taxon>Pterygota</taxon>
        <taxon>Neoptera</taxon>
        <taxon>Endopterygota</taxon>
        <taxon>Diptera</taxon>
        <taxon>Brachycera</taxon>
        <taxon>Muscomorpha</taxon>
        <taxon>Ephydroidea</taxon>
        <taxon>Drosophilidae</taxon>
        <taxon>Drosophila</taxon>
    </lineage>
</organism>
<dbReference type="Pfam" id="PF06886">
    <property type="entry name" value="TPX2"/>
    <property type="match status" value="1"/>
</dbReference>
<dbReference type="CTD" id="31105"/>
<dbReference type="AlphaFoldDB" id="A0A9C6ST85"/>
<feature type="compositionally biased region" description="Basic and acidic residues" evidence="5">
    <location>
        <begin position="191"/>
        <end position="209"/>
    </location>
</feature>
<evidence type="ECO:0000256" key="4">
    <source>
        <dbReference type="ARBA" id="ARBA00023212"/>
    </source>
</evidence>
<feature type="compositionally biased region" description="Basic and acidic residues" evidence="5">
    <location>
        <begin position="169"/>
        <end position="183"/>
    </location>
</feature>
<dbReference type="Proteomes" id="UP000515160">
    <property type="component" value="Chromosome X"/>
</dbReference>
<feature type="domain" description="TPX2 C-terminal" evidence="6">
    <location>
        <begin position="210"/>
        <end position="266"/>
    </location>
</feature>
<comment type="subcellular location">
    <subcellularLocation>
        <location evidence="1">Cytoplasm</location>
        <location evidence="1">Cytoskeleton</location>
    </subcellularLocation>
</comment>